<sequence length="110" mass="11926">MVSNSDTGLLFTLSVLIVELGKSVPANISLIAVEIISHYSIFDSKIPMRTSRSHTVIPGSSANAFEYTAPNANTVHNSSHFLFPAGIDQIKYGIKNKCSSIATEQQRETV</sequence>
<gene>
    <name evidence="1" type="ORF">A4A49_44530</name>
</gene>
<accession>A0A1J6JDQ5</accession>
<proteinExistence type="predicted"/>
<name>A0A1J6JDQ5_NICAT</name>
<comment type="caution">
    <text evidence="1">The sequence shown here is derived from an EMBL/GenBank/DDBJ whole genome shotgun (WGS) entry which is preliminary data.</text>
</comment>
<organism evidence="1 2">
    <name type="scientific">Nicotiana attenuata</name>
    <name type="common">Coyote tobacco</name>
    <dbReference type="NCBI Taxonomy" id="49451"/>
    <lineage>
        <taxon>Eukaryota</taxon>
        <taxon>Viridiplantae</taxon>
        <taxon>Streptophyta</taxon>
        <taxon>Embryophyta</taxon>
        <taxon>Tracheophyta</taxon>
        <taxon>Spermatophyta</taxon>
        <taxon>Magnoliopsida</taxon>
        <taxon>eudicotyledons</taxon>
        <taxon>Gunneridae</taxon>
        <taxon>Pentapetalae</taxon>
        <taxon>asterids</taxon>
        <taxon>lamiids</taxon>
        <taxon>Solanales</taxon>
        <taxon>Solanaceae</taxon>
        <taxon>Nicotianoideae</taxon>
        <taxon>Nicotianeae</taxon>
        <taxon>Nicotiana</taxon>
    </lineage>
</organism>
<reference evidence="1" key="1">
    <citation type="submission" date="2016-11" db="EMBL/GenBank/DDBJ databases">
        <title>The genome of Nicotiana attenuata.</title>
        <authorList>
            <person name="Xu S."/>
            <person name="Brockmoeller T."/>
            <person name="Gaquerel E."/>
            <person name="Navarro A."/>
            <person name="Kuhl H."/>
            <person name="Gase K."/>
            <person name="Ling Z."/>
            <person name="Zhou W."/>
            <person name="Kreitzer C."/>
            <person name="Stanke M."/>
            <person name="Tang H."/>
            <person name="Lyons E."/>
            <person name="Pandey P."/>
            <person name="Pandey S.P."/>
            <person name="Timmermann B."/>
            <person name="Baldwin I.T."/>
        </authorList>
    </citation>
    <scope>NUCLEOTIDE SEQUENCE [LARGE SCALE GENOMIC DNA]</scope>
    <source>
        <strain evidence="1">UT</strain>
    </source>
</reference>
<protein>
    <submittedName>
        <fullName evidence="1">Uncharacterized protein</fullName>
    </submittedName>
</protein>
<evidence type="ECO:0000313" key="1">
    <source>
        <dbReference type="EMBL" id="OIT08899.1"/>
    </source>
</evidence>
<dbReference type="Proteomes" id="UP000187609">
    <property type="component" value="Unassembled WGS sequence"/>
</dbReference>
<dbReference type="EMBL" id="MJEQ01027950">
    <property type="protein sequence ID" value="OIT08899.1"/>
    <property type="molecule type" value="Genomic_DNA"/>
</dbReference>
<dbReference type="Gramene" id="OIT08899">
    <property type="protein sequence ID" value="OIT08899"/>
    <property type="gene ID" value="A4A49_44530"/>
</dbReference>
<dbReference type="AlphaFoldDB" id="A0A1J6JDQ5"/>
<evidence type="ECO:0000313" key="2">
    <source>
        <dbReference type="Proteomes" id="UP000187609"/>
    </source>
</evidence>
<keyword evidence="2" id="KW-1185">Reference proteome</keyword>